<dbReference type="AlphaFoldDB" id="A0AAN7C8I9"/>
<name>A0AAN7C8I9_9PEZI</name>
<accession>A0AAN7C8I9</accession>
<reference evidence="1" key="2">
    <citation type="submission" date="2023-05" db="EMBL/GenBank/DDBJ databases">
        <authorList>
            <consortium name="Lawrence Berkeley National Laboratory"/>
            <person name="Steindorff A."/>
            <person name="Hensen N."/>
            <person name="Bonometti L."/>
            <person name="Westerberg I."/>
            <person name="Brannstrom I.O."/>
            <person name="Guillou S."/>
            <person name="Cros-Aarteil S."/>
            <person name="Calhoun S."/>
            <person name="Haridas S."/>
            <person name="Kuo A."/>
            <person name="Mondo S."/>
            <person name="Pangilinan J."/>
            <person name="Riley R."/>
            <person name="Labutti K."/>
            <person name="Andreopoulos B."/>
            <person name="Lipzen A."/>
            <person name="Chen C."/>
            <person name="Yanf M."/>
            <person name="Daum C."/>
            <person name="Ng V."/>
            <person name="Clum A."/>
            <person name="Ohm R."/>
            <person name="Martin F."/>
            <person name="Silar P."/>
            <person name="Natvig D."/>
            <person name="Lalanne C."/>
            <person name="Gautier V."/>
            <person name="Ament-Velasquez S.L."/>
            <person name="Kruys A."/>
            <person name="Hutchinson M.I."/>
            <person name="Powell A.J."/>
            <person name="Barry K."/>
            <person name="Miller A.N."/>
            <person name="Grigoriev I.V."/>
            <person name="Debuchy R."/>
            <person name="Gladieux P."/>
            <person name="Thoren M.H."/>
            <person name="Johannesson H."/>
        </authorList>
    </citation>
    <scope>NUCLEOTIDE SEQUENCE</scope>
    <source>
        <strain evidence="1">CBS 532.94</strain>
    </source>
</reference>
<dbReference type="Proteomes" id="UP001303760">
    <property type="component" value="Unassembled WGS sequence"/>
</dbReference>
<comment type="caution">
    <text evidence="1">The sequence shown here is derived from an EMBL/GenBank/DDBJ whole genome shotgun (WGS) entry which is preliminary data.</text>
</comment>
<keyword evidence="2" id="KW-1185">Reference proteome</keyword>
<reference evidence="1" key="1">
    <citation type="journal article" date="2023" name="Mol. Phylogenet. Evol.">
        <title>Genome-scale phylogeny and comparative genomics of the fungal order Sordariales.</title>
        <authorList>
            <person name="Hensen N."/>
            <person name="Bonometti L."/>
            <person name="Westerberg I."/>
            <person name="Brannstrom I.O."/>
            <person name="Guillou S."/>
            <person name="Cros-Aarteil S."/>
            <person name="Calhoun S."/>
            <person name="Haridas S."/>
            <person name="Kuo A."/>
            <person name="Mondo S."/>
            <person name="Pangilinan J."/>
            <person name="Riley R."/>
            <person name="LaButti K."/>
            <person name="Andreopoulos B."/>
            <person name="Lipzen A."/>
            <person name="Chen C."/>
            <person name="Yan M."/>
            <person name="Daum C."/>
            <person name="Ng V."/>
            <person name="Clum A."/>
            <person name="Steindorff A."/>
            <person name="Ohm R.A."/>
            <person name="Martin F."/>
            <person name="Silar P."/>
            <person name="Natvig D.O."/>
            <person name="Lalanne C."/>
            <person name="Gautier V."/>
            <person name="Ament-Velasquez S.L."/>
            <person name="Kruys A."/>
            <person name="Hutchinson M.I."/>
            <person name="Powell A.J."/>
            <person name="Barry K."/>
            <person name="Miller A.N."/>
            <person name="Grigoriev I.V."/>
            <person name="Debuchy R."/>
            <person name="Gladieux P."/>
            <person name="Hiltunen Thoren M."/>
            <person name="Johannesson H."/>
        </authorList>
    </citation>
    <scope>NUCLEOTIDE SEQUENCE</scope>
    <source>
        <strain evidence="1">CBS 532.94</strain>
    </source>
</reference>
<dbReference type="EMBL" id="MU860163">
    <property type="protein sequence ID" value="KAK4236952.1"/>
    <property type="molecule type" value="Genomic_DNA"/>
</dbReference>
<sequence length="148" mass="16808">MTPLLDFNYVCGRCKGLRFDDAALGGFESVSNYDGESELKFDEDERLRKFRLNYKLKDLYPELPALSKSSAGGCQSCDFIRAAILSKDSRRQIDEIMGVGNTFSLDIELLYWWHAFTDRDVEQQGLSLLEITLLFGPSVLPAAFNDLY</sequence>
<gene>
    <name evidence="1" type="ORF">C8A03DRAFT_35108</name>
</gene>
<proteinExistence type="predicted"/>
<protein>
    <submittedName>
        <fullName evidence="1">Uncharacterized protein</fullName>
    </submittedName>
</protein>
<evidence type="ECO:0000313" key="1">
    <source>
        <dbReference type="EMBL" id="KAK4236952.1"/>
    </source>
</evidence>
<organism evidence="1 2">
    <name type="scientific">Achaetomium macrosporum</name>
    <dbReference type="NCBI Taxonomy" id="79813"/>
    <lineage>
        <taxon>Eukaryota</taxon>
        <taxon>Fungi</taxon>
        <taxon>Dikarya</taxon>
        <taxon>Ascomycota</taxon>
        <taxon>Pezizomycotina</taxon>
        <taxon>Sordariomycetes</taxon>
        <taxon>Sordariomycetidae</taxon>
        <taxon>Sordariales</taxon>
        <taxon>Chaetomiaceae</taxon>
        <taxon>Achaetomium</taxon>
    </lineage>
</organism>
<evidence type="ECO:0000313" key="2">
    <source>
        <dbReference type="Proteomes" id="UP001303760"/>
    </source>
</evidence>